<dbReference type="SMART" id="SM00028">
    <property type="entry name" value="TPR"/>
    <property type="match status" value="1"/>
</dbReference>
<feature type="repeat" description="TPR" evidence="1">
    <location>
        <begin position="420"/>
        <end position="453"/>
    </location>
</feature>
<evidence type="ECO:0000313" key="4">
    <source>
        <dbReference type="Proteomes" id="UP001501523"/>
    </source>
</evidence>
<accession>A0ABN1IFS2</accession>
<keyword evidence="4" id="KW-1185">Reference proteome</keyword>
<protein>
    <submittedName>
        <fullName evidence="3">Peptide modification system cyclase</fullName>
    </submittedName>
</protein>
<dbReference type="InterPro" id="IPR029787">
    <property type="entry name" value="Nucleotide_cyclase"/>
</dbReference>
<dbReference type="EMBL" id="BAAAEU010000006">
    <property type="protein sequence ID" value="GAA0712281.1"/>
    <property type="molecule type" value="Genomic_DNA"/>
</dbReference>
<dbReference type="Gene3D" id="3.40.50.10610">
    <property type="entry name" value="ABC-type transport auxiliary lipoprotein component"/>
    <property type="match status" value="1"/>
</dbReference>
<feature type="transmembrane region" description="Helical" evidence="2">
    <location>
        <begin position="233"/>
        <end position="254"/>
    </location>
</feature>
<organism evidence="3 4">
    <name type="scientific">Dokdonella soli</name>
    <dbReference type="NCBI Taxonomy" id="529810"/>
    <lineage>
        <taxon>Bacteria</taxon>
        <taxon>Pseudomonadati</taxon>
        <taxon>Pseudomonadota</taxon>
        <taxon>Gammaproteobacteria</taxon>
        <taxon>Lysobacterales</taxon>
        <taxon>Rhodanobacteraceae</taxon>
        <taxon>Dokdonella</taxon>
    </lineage>
</organism>
<dbReference type="InterPro" id="IPR011990">
    <property type="entry name" value="TPR-like_helical_dom_sf"/>
</dbReference>
<dbReference type="PANTHER" id="PTHR43081">
    <property type="entry name" value="ADENYLATE CYCLASE, TERMINAL-DIFFERENTIATION SPECIFIC-RELATED"/>
    <property type="match status" value="1"/>
</dbReference>
<dbReference type="Gene3D" id="1.25.40.10">
    <property type="entry name" value="Tetratricopeptide repeat domain"/>
    <property type="match status" value="2"/>
</dbReference>
<dbReference type="InterPro" id="IPR001054">
    <property type="entry name" value="A/G_cyclase"/>
</dbReference>
<dbReference type="NCBIfam" id="TIGR04510">
    <property type="entry name" value="mod_pep_cyc"/>
    <property type="match status" value="1"/>
</dbReference>
<dbReference type="InterPro" id="IPR050697">
    <property type="entry name" value="Adenylyl/Guanylyl_Cyclase_3/4"/>
</dbReference>
<dbReference type="CDD" id="cd07302">
    <property type="entry name" value="CHD"/>
    <property type="match status" value="1"/>
</dbReference>
<sequence length="890" mass="97178">MSDQVMNALAQPATPIPQTAAVPLLRTLVLCDLVDSTALVERLGDQHAAELFRKHDRLARALLATHGGREIDKTDGFLILFDRPIQAVAFALDYQRCLKQLNATEHTTLATRVGIHVGDIVTWDNAPDDVANGAKLTEVEGLVKPITSRLMQLALPKQILLSGVAYSLAHRAQGELGAQLATVRWRTHGRYRFKGIPDPIPVFEVGEEGFAPLKAPPWSGKAHREVPFWRRPATLALECIVLFALIVIPAWYLLRPAPAIAFANRDWVVVGDLKNLTGDAAFDDSIDTAFRIGLEQSRYVNVLSNLKTHETMQLMQKDPDKTAIDRAVGSEIAIRDGARALILPTIAEIGGRVRVTAEVIDPNTQTTVWSESADGAGAASVLPSLDTVNQKLRVRLGEALATVSSESKPLDKVATKNLDALRAYSLGISEHSKGNFKQAISLFQQAVKLDPDFALARIKLGDTLNATSGGDNTEALAEVRKAASQGERLSARDALYVQAWLANFENPRLALEKWQLLARLYPDFTLASGGFGFNSYLKANDFDAAIAATEHNAVATNPHRAVGDYLLGILYLGNERYADAQRCFAEAAANGFSTQEIYNAYLYAAQRHFDLADKVLAKGRTSGLAADDAALGYPRIMLALDRGDWDAAWQATSRARQDSATLKGTLHAEFTLIDLGLRTLTEPNEKLKSVLADYSQSLVKTRETPDAQFGLLFTAYLAAHAGETDLAKSALSLAAQLSRSGDYPYLTSLLTIAEAELERASGNPQGTIRLLKPQINGSEYYFSHRVLMNAYAGQGDYASALAEAHWLSQHRGRAYVEQFGQSTLQPFNVALSDLALLDAAEFSVKLKNTEAARDALAALRKAWPRTDRLRFLDRRLQLLNDALANKPSAP</sequence>
<keyword evidence="1" id="KW-0802">TPR repeat</keyword>
<proteinExistence type="predicted"/>
<dbReference type="InterPro" id="IPR019734">
    <property type="entry name" value="TPR_rpt"/>
</dbReference>
<dbReference type="RefSeq" id="WP_343788830.1">
    <property type="nucleotide sequence ID" value="NZ_BAAAEU010000006.1"/>
</dbReference>
<comment type="caution">
    <text evidence="3">The sequence shown here is derived from an EMBL/GenBank/DDBJ whole genome shotgun (WGS) entry which is preliminary data.</text>
</comment>
<dbReference type="Proteomes" id="UP001501523">
    <property type="component" value="Unassembled WGS sequence"/>
</dbReference>
<name>A0ABN1IFS2_9GAMM</name>
<dbReference type="PANTHER" id="PTHR43081:SF1">
    <property type="entry name" value="ADENYLATE CYCLASE, TERMINAL-DIFFERENTIATION SPECIFIC"/>
    <property type="match status" value="1"/>
</dbReference>
<keyword evidence="2" id="KW-1133">Transmembrane helix</keyword>
<evidence type="ECO:0000256" key="1">
    <source>
        <dbReference type="PROSITE-ProRule" id="PRU00339"/>
    </source>
</evidence>
<gene>
    <name evidence="3" type="ORF">GCM10009105_14740</name>
</gene>
<evidence type="ECO:0000256" key="2">
    <source>
        <dbReference type="SAM" id="Phobius"/>
    </source>
</evidence>
<dbReference type="InterPro" id="IPR030966">
    <property type="entry name" value="Mod_pep_cyc"/>
</dbReference>
<dbReference type="PROSITE" id="PS50005">
    <property type="entry name" value="TPR"/>
    <property type="match status" value="1"/>
</dbReference>
<keyword evidence="2" id="KW-0812">Transmembrane</keyword>
<dbReference type="Gene3D" id="3.30.70.1230">
    <property type="entry name" value="Nucleotide cyclase"/>
    <property type="match status" value="1"/>
</dbReference>
<evidence type="ECO:0000313" key="3">
    <source>
        <dbReference type="EMBL" id="GAA0712281.1"/>
    </source>
</evidence>
<dbReference type="SUPFAM" id="SSF81901">
    <property type="entry name" value="HCP-like"/>
    <property type="match status" value="1"/>
</dbReference>
<dbReference type="SUPFAM" id="SSF55073">
    <property type="entry name" value="Nucleotide cyclase"/>
    <property type="match status" value="1"/>
</dbReference>
<keyword evidence="2" id="KW-0472">Membrane</keyword>
<reference evidence="3 4" key="1">
    <citation type="journal article" date="2019" name="Int. J. Syst. Evol. Microbiol.">
        <title>The Global Catalogue of Microorganisms (GCM) 10K type strain sequencing project: providing services to taxonomists for standard genome sequencing and annotation.</title>
        <authorList>
            <consortium name="The Broad Institute Genomics Platform"/>
            <consortium name="The Broad Institute Genome Sequencing Center for Infectious Disease"/>
            <person name="Wu L."/>
            <person name="Ma J."/>
        </authorList>
    </citation>
    <scope>NUCLEOTIDE SEQUENCE [LARGE SCALE GENOMIC DNA]</scope>
    <source>
        <strain evidence="3 4">JCM 15421</strain>
    </source>
</reference>